<dbReference type="Pfam" id="PF04020">
    <property type="entry name" value="Phage_holin_4_2"/>
    <property type="match status" value="1"/>
</dbReference>
<evidence type="ECO:0000256" key="1">
    <source>
        <dbReference type="SAM" id="Phobius"/>
    </source>
</evidence>
<accession>A0ABQ2FDM9</accession>
<keyword evidence="1" id="KW-0812">Transmembrane</keyword>
<dbReference type="Proteomes" id="UP000662111">
    <property type="component" value="Unassembled WGS sequence"/>
</dbReference>
<keyword evidence="1" id="KW-0472">Membrane</keyword>
<keyword evidence="3" id="KW-1185">Reference proteome</keyword>
<feature type="transmembrane region" description="Helical" evidence="1">
    <location>
        <begin position="21"/>
        <end position="39"/>
    </location>
</feature>
<comment type="caution">
    <text evidence="2">The sequence shown here is derived from an EMBL/GenBank/DDBJ whole genome shotgun (WGS) entry which is preliminary data.</text>
</comment>
<reference evidence="3" key="1">
    <citation type="journal article" date="2019" name="Int. J. Syst. Evol. Microbiol.">
        <title>The Global Catalogue of Microorganisms (GCM) 10K type strain sequencing project: providing services to taxonomists for standard genome sequencing and annotation.</title>
        <authorList>
            <consortium name="The Broad Institute Genomics Platform"/>
            <consortium name="The Broad Institute Genome Sequencing Center for Infectious Disease"/>
            <person name="Wu L."/>
            <person name="Ma J."/>
        </authorList>
    </citation>
    <scope>NUCLEOTIDE SEQUENCE [LARGE SCALE GENOMIC DNA]</scope>
    <source>
        <strain evidence="3">CGMCC 1.5362</strain>
    </source>
</reference>
<dbReference type="PANTHER" id="PTHR37309:SF1">
    <property type="entry name" value="SLR0284 PROTEIN"/>
    <property type="match status" value="1"/>
</dbReference>
<evidence type="ECO:0008006" key="4">
    <source>
        <dbReference type="Google" id="ProtNLM"/>
    </source>
</evidence>
<dbReference type="PANTHER" id="PTHR37309">
    <property type="entry name" value="SLR0284 PROTEIN"/>
    <property type="match status" value="1"/>
</dbReference>
<evidence type="ECO:0000313" key="2">
    <source>
        <dbReference type="EMBL" id="GGK78741.1"/>
    </source>
</evidence>
<proteinExistence type="predicted"/>
<name>A0ABQ2FDM9_9MICO</name>
<keyword evidence="1" id="KW-1133">Transmembrane helix</keyword>
<organism evidence="2 3">
    <name type="scientific">Ornithinimicrobium pekingense</name>
    <dbReference type="NCBI Taxonomy" id="384677"/>
    <lineage>
        <taxon>Bacteria</taxon>
        <taxon>Bacillati</taxon>
        <taxon>Actinomycetota</taxon>
        <taxon>Actinomycetes</taxon>
        <taxon>Micrococcales</taxon>
        <taxon>Ornithinimicrobiaceae</taxon>
        <taxon>Ornithinimicrobium</taxon>
    </lineage>
</organism>
<feature type="transmembrane region" description="Helical" evidence="1">
    <location>
        <begin position="116"/>
        <end position="138"/>
    </location>
</feature>
<dbReference type="EMBL" id="BMLB01000006">
    <property type="protein sequence ID" value="GGK78741.1"/>
    <property type="molecule type" value="Genomic_DNA"/>
</dbReference>
<gene>
    <name evidence="2" type="ORF">GCM10011509_29090</name>
</gene>
<dbReference type="InterPro" id="IPR007165">
    <property type="entry name" value="Phage_holin_4_2"/>
</dbReference>
<evidence type="ECO:0000313" key="3">
    <source>
        <dbReference type="Proteomes" id="UP000662111"/>
    </source>
</evidence>
<feature type="transmembrane region" description="Helical" evidence="1">
    <location>
        <begin position="51"/>
        <end position="69"/>
    </location>
</feature>
<sequence>MSVMLRKRSDTSLCHDGRMKMILTIIADAVAIWVAAYLISGIEIGGEGTSFWLTLLAVAVIFGVLNAVVKPILKLLSLPLIVLTLGLFLFVLNAIMLSLTSWLAGVLGLDFTVESFFWDAVLGAIIVSAVSLVVDMLLPDGKER</sequence>
<protein>
    <recommendedName>
        <fullName evidence="4">Phage holin family protein</fullName>
    </recommendedName>
</protein>
<feature type="transmembrane region" description="Helical" evidence="1">
    <location>
        <begin position="81"/>
        <end position="104"/>
    </location>
</feature>